<name>A0ACC6V0T4_9CREN</name>
<dbReference type="EMBL" id="JZWT02000012">
    <property type="protein sequence ID" value="MFB6490658.1"/>
    <property type="molecule type" value="Genomic_DNA"/>
</dbReference>
<protein>
    <submittedName>
        <fullName evidence="1">METTL5 family protein</fullName>
    </submittedName>
</protein>
<evidence type="ECO:0000313" key="1">
    <source>
        <dbReference type="EMBL" id="MFB6490658.1"/>
    </source>
</evidence>
<sequence length="205" mass="22168">MAGYSKKRLASLVDSLPGFKEPKLRLEQYATPGDIAATIAWTMYMRGELNEGWVVDLGCGTGRLAYAASLLGARALCVDIDPAPLAIPASLGIDVAQCDAGMPCVKRGVKVVMNPPFGIWTRRGDSLFIRGAAAVAGVIYSIHKYAALQYILRLAEGLGLRAELLDAARIDIPPMYPHHRKRRHSVAVAIIRLEATSRGTPNRSE</sequence>
<organism evidence="1 2">
    <name type="scientific">Thermoproteus sp. AZ2</name>
    <dbReference type="NCBI Taxonomy" id="1609232"/>
    <lineage>
        <taxon>Archaea</taxon>
        <taxon>Thermoproteota</taxon>
        <taxon>Thermoprotei</taxon>
        <taxon>Thermoproteales</taxon>
        <taxon>Thermoproteaceae</taxon>
        <taxon>Thermoproteus</taxon>
    </lineage>
</organism>
<gene>
    <name evidence="1" type="ORF">TU35_005330</name>
</gene>
<dbReference type="Proteomes" id="UP000033636">
    <property type="component" value="Unassembled WGS sequence"/>
</dbReference>
<proteinExistence type="predicted"/>
<evidence type="ECO:0000313" key="2">
    <source>
        <dbReference type="Proteomes" id="UP000033636"/>
    </source>
</evidence>
<comment type="caution">
    <text evidence="1">The sequence shown here is derived from an EMBL/GenBank/DDBJ whole genome shotgun (WGS) entry which is preliminary data.</text>
</comment>
<accession>A0ACC6V0T4</accession>
<reference evidence="1" key="1">
    <citation type="submission" date="2024-07" db="EMBL/GenBank/DDBJ databases">
        <title>Metagenome and Metagenome-Assembled Genomes of Archaea from a hot spring from the geothermal field of Los Azufres, Mexico.</title>
        <authorList>
            <person name="Marin-Paredes R."/>
            <person name="Martinez-Romero E."/>
            <person name="Servin-Garciduenas L.E."/>
        </authorList>
    </citation>
    <scope>NUCLEOTIDE SEQUENCE</scope>
</reference>